<dbReference type="AlphaFoldDB" id="A0AAN8UTU8"/>
<dbReference type="InterPro" id="IPR036097">
    <property type="entry name" value="HisK_dim/P_sf"/>
</dbReference>
<evidence type="ECO:0000256" key="9">
    <source>
        <dbReference type="ARBA" id="ARBA00022745"/>
    </source>
</evidence>
<feature type="transmembrane region" description="Helical" evidence="20">
    <location>
        <begin position="56"/>
        <end position="81"/>
    </location>
</feature>
<dbReference type="GO" id="GO:0046872">
    <property type="term" value="F:metal ion binding"/>
    <property type="evidence" value="ECO:0007669"/>
    <property type="project" value="UniProtKB-KW"/>
</dbReference>
<comment type="similarity">
    <text evidence="3">Belongs to the ethylene receptor family.</text>
</comment>
<dbReference type="CDD" id="cd00082">
    <property type="entry name" value="HisKA"/>
    <property type="match status" value="1"/>
</dbReference>
<keyword evidence="8" id="KW-0547">Nucleotide-binding</keyword>
<keyword evidence="15" id="KW-0902">Two-component regulatory system</keyword>
<evidence type="ECO:0000256" key="3">
    <source>
        <dbReference type="ARBA" id="ARBA00009842"/>
    </source>
</evidence>
<dbReference type="GO" id="GO:0005524">
    <property type="term" value="F:ATP binding"/>
    <property type="evidence" value="ECO:0007669"/>
    <property type="project" value="UniProtKB-KW"/>
</dbReference>
<dbReference type="GO" id="GO:0051740">
    <property type="term" value="F:ethylene binding"/>
    <property type="evidence" value="ECO:0007669"/>
    <property type="project" value="TreeGrafter"/>
</dbReference>
<reference evidence="22 23" key="1">
    <citation type="submission" date="2023-12" db="EMBL/GenBank/DDBJ databases">
        <title>A high-quality genome assembly for Dillenia turbinata (Dilleniales).</title>
        <authorList>
            <person name="Chanderbali A."/>
        </authorList>
    </citation>
    <scope>NUCLEOTIDE SEQUENCE [LARGE SCALE GENOMIC DNA]</scope>
    <source>
        <strain evidence="22">LSX21</strain>
        <tissue evidence="22">Leaf</tissue>
    </source>
</reference>
<dbReference type="GO" id="GO:0004674">
    <property type="term" value="F:protein serine/threonine kinase activity"/>
    <property type="evidence" value="ECO:0007669"/>
    <property type="project" value="UniProtKB-ARBA"/>
</dbReference>
<keyword evidence="23" id="KW-1185">Reference proteome</keyword>
<evidence type="ECO:0000256" key="2">
    <source>
        <dbReference type="ARBA" id="ARBA00004477"/>
    </source>
</evidence>
<evidence type="ECO:0000256" key="20">
    <source>
        <dbReference type="SAM" id="Phobius"/>
    </source>
</evidence>
<evidence type="ECO:0000256" key="4">
    <source>
        <dbReference type="ARBA" id="ARBA00022553"/>
    </source>
</evidence>
<evidence type="ECO:0000313" key="23">
    <source>
        <dbReference type="Proteomes" id="UP001370490"/>
    </source>
</evidence>
<comment type="function">
    <text evidence="18">Ethylene receptor related to bacterial two-component regulators. Acts as a redundant negative regulator of ethylene signaling.</text>
</comment>
<dbReference type="PANTHER" id="PTHR24423">
    <property type="entry name" value="TWO-COMPONENT SENSOR HISTIDINE KINASE"/>
    <property type="match status" value="1"/>
</dbReference>
<dbReference type="InterPro" id="IPR003661">
    <property type="entry name" value="HisK_dim/P_dom"/>
</dbReference>
<dbReference type="SMART" id="SM00388">
    <property type="entry name" value="HisKA"/>
    <property type="match status" value="1"/>
</dbReference>
<comment type="caution">
    <text evidence="22">The sequence shown here is derived from an EMBL/GenBank/DDBJ whole genome shotgun (WGS) entry which is preliminary data.</text>
</comment>
<dbReference type="FunFam" id="1.10.287.130:FF:000087">
    <property type="entry name" value="Ethylene receptor 4"/>
    <property type="match status" value="1"/>
</dbReference>
<keyword evidence="16 20" id="KW-0472">Membrane</keyword>
<protein>
    <recommendedName>
        <fullName evidence="21">Signal transduction histidine kinase dimerisation/phosphoacceptor domain-containing protein</fullName>
    </recommendedName>
</protein>
<accession>A0AAN8UTU8</accession>
<evidence type="ECO:0000256" key="6">
    <source>
        <dbReference type="ARBA" id="ARBA00022692"/>
    </source>
</evidence>
<dbReference type="Gene3D" id="1.10.287.130">
    <property type="match status" value="1"/>
</dbReference>
<evidence type="ECO:0000313" key="22">
    <source>
        <dbReference type="EMBL" id="KAK6915372.1"/>
    </source>
</evidence>
<evidence type="ECO:0000259" key="21">
    <source>
        <dbReference type="SMART" id="SM00388"/>
    </source>
</evidence>
<feature type="domain" description="Signal transduction histidine kinase dimerisation/phosphoacceptor" evidence="21">
    <location>
        <begin position="244"/>
        <end position="309"/>
    </location>
</feature>
<dbReference type="SUPFAM" id="SSF52172">
    <property type="entry name" value="CheY-like"/>
    <property type="match status" value="1"/>
</dbReference>
<keyword evidence="10" id="KW-0418">Kinase</keyword>
<evidence type="ECO:0000256" key="13">
    <source>
        <dbReference type="ARBA" id="ARBA00022989"/>
    </source>
</evidence>
<evidence type="ECO:0000256" key="8">
    <source>
        <dbReference type="ARBA" id="ARBA00022741"/>
    </source>
</evidence>
<keyword evidence="19" id="KW-0175">Coiled coil</keyword>
<dbReference type="EMBL" id="JBAMMX010000025">
    <property type="protein sequence ID" value="KAK6915372.1"/>
    <property type="molecule type" value="Genomic_DNA"/>
</dbReference>
<dbReference type="SUPFAM" id="SSF47384">
    <property type="entry name" value="Homodimeric domain of signal transducing histidine kinase"/>
    <property type="match status" value="1"/>
</dbReference>
<sequence>MRSASRFSTVFGCSNVPFKWVLVQFIAFIVLCGMTHLLNVWTYYGPHSFQLMLSLTIFKFLTALVSCATAITLLTLIPLLLKVKVRELFLRQNVLELDQEVDMMKKQKEESWHARMLTREIRKSLDKHTILYTTEEFFEKYGLCISVNDQDVRQVINSKGVRILSPESPLAAASCGWSGDSGSVAAIRMPLLREMEIVEVVADQVAVALSHAAVLEESQLMREKLEERNRALQQAENALMASQARNSFQKVMSDGMRKPMHSIMGLLSIFQDENLGVEQRIIVDTMVKTSSVLSTLINDVMESSTKDSGRFPLETIPFKLHSLIREACCLARCVSVYKGFCLTIDVDNILPDHVISDEKKDFSSVTAYGWFSIESSDEGFRSDCSNLTTQLPGSRHNSNEITEGLSFRICKKLVQSYNFFSSSDLLIWIGLRRQKLIPLAVYTSPALEVQRVICDNLVHVNPVTHISHAVVFFYYDAGSSSCAAEEDDMNRIVSRMLFKKLDLHMAEMDGFEVAMRIASSSRNWPLIIAVTAGAEALVWERCLQVGMNGIIPEPLLLRGMEKSSRESCGETM</sequence>
<evidence type="ECO:0000256" key="5">
    <source>
        <dbReference type="ARBA" id="ARBA00022679"/>
    </source>
</evidence>
<name>A0AAN8UTU8_9MAGN</name>
<keyword evidence="13 20" id="KW-1133">Transmembrane helix</keyword>
<keyword evidence="4" id="KW-0597">Phosphoprotein</keyword>
<dbReference type="PANTHER" id="PTHR24423:SF629">
    <property type="entry name" value="PROTEIN EIN4"/>
    <property type="match status" value="1"/>
</dbReference>
<dbReference type="GO" id="GO:0010105">
    <property type="term" value="P:negative regulation of ethylene-activated signaling pathway"/>
    <property type="evidence" value="ECO:0007669"/>
    <property type="project" value="UniProtKB-ARBA"/>
</dbReference>
<dbReference type="GO" id="GO:0000155">
    <property type="term" value="F:phosphorelay sensor kinase activity"/>
    <property type="evidence" value="ECO:0007669"/>
    <property type="project" value="InterPro"/>
</dbReference>
<dbReference type="GO" id="GO:0038199">
    <property type="term" value="F:ethylene receptor activity"/>
    <property type="evidence" value="ECO:0007669"/>
    <property type="project" value="TreeGrafter"/>
</dbReference>
<evidence type="ECO:0000256" key="19">
    <source>
        <dbReference type="SAM" id="Coils"/>
    </source>
</evidence>
<evidence type="ECO:0000256" key="11">
    <source>
        <dbReference type="ARBA" id="ARBA00022824"/>
    </source>
</evidence>
<evidence type="ECO:0000256" key="1">
    <source>
        <dbReference type="ARBA" id="ARBA00001935"/>
    </source>
</evidence>
<dbReference type="InterPro" id="IPR058544">
    <property type="entry name" value="ETR1_N"/>
</dbReference>
<evidence type="ECO:0000256" key="15">
    <source>
        <dbReference type="ARBA" id="ARBA00023012"/>
    </source>
</evidence>
<keyword evidence="14" id="KW-0186">Copper</keyword>
<feature type="transmembrane region" description="Helical" evidence="20">
    <location>
        <begin position="21"/>
        <end position="44"/>
    </location>
</feature>
<keyword evidence="12" id="KW-0067">ATP-binding</keyword>
<dbReference type="Pfam" id="PF00512">
    <property type="entry name" value="HisKA"/>
    <property type="match status" value="1"/>
</dbReference>
<dbReference type="Proteomes" id="UP001370490">
    <property type="component" value="Unassembled WGS sequence"/>
</dbReference>
<comment type="cofactor">
    <cofactor evidence="1">
        <name>Cu cation</name>
        <dbReference type="ChEBI" id="CHEBI:23378"/>
    </cofactor>
</comment>
<proteinExistence type="inferred from homology"/>
<evidence type="ECO:0000256" key="17">
    <source>
        <dbReference type="ARBA" id="ARBA00023170"/>
    </source>
</evidence>
<keyword evidence="6 20" id="KW-0812">Transmembrane</keyword>
<keyword evidence="9" id="KW-0936">Ethylene signaling pathway</keyword>
<evidence type="ECO:0000256" key="7">
    <source>
        <dbReference type="ARBA" id="ARBA00022723"/>
    </source>
</evidence>
<keyword evidence="7" id="KW-0479">Metal-binding</keyword>
<keyword evidence="5" id="KW-0808">Transferase</keyword>
<evidence type="ECO:0000256" key="10">
    <source>
        <dbReference type="ARBA" id="ARBA00022777"/>
    </source>
</evidence>
<evidence type="ECO:0000256" key="12">
    <source>
        <dbReference type="ARBA" id="ARBA00022840"/>
    </source>
</evidence>
<evidence type="ECO:0000256" key="18">
    <source>
        <dbReference type="ARBA" id="ARBA00056860"/>
    </source>
</evidence>
<dbReference type="GO" id="GO:0005789">
    <property type="term" value="C:endoplasmic reticulum membrane"/>
    <property type="evidence" value="ECO:0007669"/>
    <property type="project" value="UniProtKB-SubCell"/>
</dbReference>
<keyword evidence="17" id="KW-0675">Receptor</keyword>
<dbReference type="Gene3D" id="3.40.50.2300">
    <property type="match status" value="1"/>
</dbReference>
<organism evidence="22 23">
    <name type="scientific">Dillenia turbinata</name>
    <dbReference type="NCBI Taxonomy" id="194707"/>
    <lineage>
        <taxon>Eukaryota</taxon>
        <taxon>Viridiplantae</taxon>
        <taxon>Streptophyta</taxon>
        <taxon>Embryophyta</taxon>
        <taxon>Tracheophyta</taxon>
        <taxon>Spermatophyta</taxon>
        <taxon>Magnoliopsida</taxon>
        <taxon>eudicotyledons</taxon>
        <taxon>Gunneridae</taxon>
        <taxon>Pentapetalae</taxon>
        <taxon>Dilleniales</taxon>
        <taxon>Dilleniaceae</taxon>
        <taxon>Dillenia</taxon>
    </lineage>
</organism>
<dbReference type="InterPro" id="IPR011006">
    <property type="entry name" value="CheY-like_superfamily"/>
</dbReference>
<gene>
    <name evidence="22" type="ORF">RJ641_020489</name>
</gene>
<evidence type="ECO:0000256" key="16">
    <source>
        <dbReference type="ARBA" id="ARBA00023136"/>
    </source>
</evidence>
<keyword evidence="11" id="KW-0256">Endoplasmic reticulum</keyword>
<feature type="coiled-coil region" evidence="19">
    <location>
        <begin position="215"/>
        <end position="245"/>
    </location>
</feature>
<comment type="subcellular location">
    <subcellularLocation>
        <location evidence="2">Endoplasmic reticulum membrane</location>
        <topology evidence="2">Multi-pass membrane protein</topology>
    </subcellularLocation>
</comment>
<evidence type="ECO:0000256" key="14">
    <source>
        <dbReference type="ARBA" id="ARBA00023008"/>
    </source>
</evidence>
<dbReference type="Pfam" id="PF25487">
    <property type="entry name" value="ETR1_N"/>
    <property type="match status" value="1"/>
</dbReference>